<dbReference type="PRINTS" id="PR00411">
    <property type="entry name" value="PNDRDTASEI"/>
</dbReference>
<evidence type="ECO:0000256" key="5">
    <source>
        <dbReference type="ARBA" id="ARBA00023002"/>
    </source>
</evidence>
<evidence type="ECO:0000256" key="4">
    <source>
        <dbReference type="ARBA" id="ARBA00022827"/>
    </source>
</evidence>
<dbReference type="Pfam" id="PF07992">
    <property type="entry name" value="Pyr_redox_2"/>
    <property type="match status" value="1"/>
</dbReference>
<evidence type="ECO:0000259" key="8">
    <source>
        <dbReference type="Pfam" id="PF07992"/>
    </source>
</evidence>
<evidence type="ECO:0000313" key="10">
    <source>
        <dbReference type="Proteomes" id="UP000050535"/>
    </source>
</evidence>
<dbReference type="Proteomes" id="UP000050535">
    <property type="component" value="Unassembled WGS sequence"/>
</dbReference>
<dbReference type="SUPFAM" id="SSF51905">
    <property type="entry name" value="FAD/NAD(P)-binding domain"/>
    <property type="match status" value="1"/>
</dbReference>
<comment type="cofactor">
    <cofactor evidence="1">
        <name>FAD</name>
        <dbReference type="ChEBI" id="CHEBI:57692"/>
    </cofactor>
</comment>
<protein>
    <submittedName>
        <fullName evidence="9">Coenzyme A disulfide reductase</fullName>
        <ecNumber evidence="9">1.8.1.14</ecNumber>
    </submittedName>
</protein>
<evidence type="ECO:0000256" key="1">
    <source>
        <dbReference type="ARBA" id="ARBA00001974"/>
    </source>
</evidence>
<reference evidence="10" key="1">
    <citation type="submission" date="2013-11" db="EMBL/GenBank/DDBJ databases">
        <authorList>
            <person name="Hoang H.T."/>
            <person name="Killian M.L."/>
            <person name="Madson D.M."/>
            <person name="Arruda P.H.E."/>
            <person name="Sun D."/>
            <person name="Schwartz K.J."/>
            <person name="Yoon K."/>
        </authorList>
    </citation>
    <scope>NUCLEOTIDE SEQUENCE [LARGE SCALE GENOMIC DNA]</scope>
    <source>
        <strain evidence="10">CDK2</strain>
    </source>
</reference>
<keyword evidence="10" id="KW-1185">Reference proteome</keyword>
<evidence type="ECO:0000256" key="3">
    <source>
        <dbReference type="ARBA" id="ARBA00022630"/>
    </source>
</evidence>
<keyword evidence="6" id="KW-0676">Redox-active center</keyword>
<evidence type="ECO:0000256" key="2">
    <source>
        <dbReference type="ARBA" id="ARBA00009130"/>
    </source>
</evidence>
<keyword evidence="5 9" id="KW-0560">Oxidoreductase</keyword>
<sequence length="477" mass="50183">MSDPFVVVGGDAAGLSAASKCKREDPDREVIVFEKGEWVSYAHCGMPYYVKGEVESLSDMLSLTPAEIEDRGIDLRRNHEVVAVDPDTNTVTVEREGERFQQPYGDLLVATGAHAVSDPIAGADLAGVFTIHSMDAAAALRAFLTPPAAFDPDAFDGAGEFVDWELVEAYAARDPPESAAIVGGGYVGVEMAEAFSAHDLDVHLFQRPERLLPPFGAAPAERVAETLCEHGVTLHLDTEVDELVAGADDTVAGVVVDDERVPVDTAVVGIGIEPNTALVDGAGIELGVESAIAIDDYGRTDRERVYAAGDCAEMRHAVTGEPDWVPLGLTANRAGRAIGQTVAGTPTPVGDIAGTAVVKAFEMECGRTGILDHERAREAGFDPVSETITAGSRSGYYPGGAETTVTLTADRRTGRLLGGSIAGEDRAAIRIDTLATALEGDMTVGELERLDLAYAPPFSPVWDPILTAAKVLNGELA</sequence>
<dbReference type="InterPro" id="IPR036188">
    <property type="entry name" value="FAD/NAD-bd_sf"/>
</dbReference>
<evidence type="ECO:0000313" key="9">
    <source>
        <dbReference type="EMBL" id="KPN32191.1"/>
    </source>
</evidence>
<dbReference type="InterPro" id="IPR050260">
    <property type="entry name" value="FAD-bd_OxRdtase"/>
</dbReference>
<dbReference type="PRINTS" id="PR00368">
    <property type="entry name" value="FADPNR"/>
</dbReference>
<dbReference type="EMBL" id="LGUC01000001">
    <property type="protein sequence ID" value="KPN32191.1"/>
    <property type="molecule type" value="Genomic_DNA"/>
</dbReference>
<proteinExistence type="inferred from homology"/>
<dbReference type="AlphaFoldDB" id="A0A0P7I5B2"/>
<name>A0A0P7I5B2_9EURY</name>
<dbReference type="PANTHER" id="PTHR43429">
    <property type="entry name" value="PYRIDINE NUCLEOTIDE-DISULFIDE OXIDOREDUCTASE DOMAIN-CONTAINING"/>
    <property type="match status" value="1"/>
</dbReference>
<keyword evidence="4" id="KW-0274">FAD</keyword>
<comment type="caution">
    <text evidence="9">The sequence shown here is derived from an EMBL/GenBank/DDBJ whole genome shotgun (WGS) entry which is preliminary data.</text>
</comment>
<dbReference type="Pfam" id="PF02852">
    <property type="entry name" value="Pyr_redox_dim"/>
    <property type="match status" value="1"/>
</dbReference>
<keyword evidence="3" id="KW-0285">Flavoprotein</keyword>
<evidence type="ECO:0000256" key="6">
    <source>
        <dbReference type="ARBA" id="ARBA00023284"/>
    </source>
</evidence>
<dbReference type="PANTHER" id="PTHR43429:SF1">
    <property type="entry name" value="NAD(P)H SULFUR OXIDOREDUCTASE (COA-DEPENDENT)"/>
    <property type="match status" value="1"/>
</dbReference>
<gene>
    <name evidence="9" type="ORF">SY89_02955</name>
</gene>
<dbReference type="InterPro" id="IPR023753">
    <property type="entry name" value="FAD/NAD-binding_dom"/>
</dbReference>
<dbReference type="SUPFAM" id="SSF55424">
    <property type="entry name" value="FAD/NAD-linked reductases, dimerisation (C-terminal) domain"/>
    <property type="match status" value="1"/>
</dbReference>
<dbReference type="InterPro" id="IPR004099">
    <property type="entry name" value="Pyr_nucl-diS_OxRdtase_dimer"/>
</dbReference>
<feature type="domain" description="FAD/NAD(P)-binding" evidence="8">
    <location>
        <begin position="5"/>
        <end position="318"/>
    </location>
</feature>
<dbReference type="PATRIC" id="fig|699431.3.peg.3015"/>
<organism evidence="9 10">
    <name type="scientific">Halolamina pelagica</name>
    <dbReference type="NCBI Taxonomy" id="699431"/>
    <lineage>
        <taxon>Archaea</taxon>
        <taxon>Methanobacteriati</taxon>
        <taxon>Methanobacteriota</taxon>
        <taxon>Stenosarchaea group</taxon>
        <taxon>Halobacteria</taxon>
        <taxon>Halobacteriales</taxon>
        <taxon>Haloferacaceae</taxon>
    </lineage>
</organism>
<dbReference type="RefSeq" id="WP_054584519.1">
    <property type="nucleotide sequence ID" value="NZ_LGUC01000001.1"/>
</dbReference>
<dbReference type="GO" id="GO:0050451">
    <property type="term" value="F:CoA-disulfide reductase (NADPH) activity"/>
    <property type="evidence" value="ECO:0007669"/>
    <property type="project" value="UniProtKB-EC"/>
</dbReference>
<dbReference type="EC" id="1.8.1.14" evidence="9"/>
<dbReference type="OrthoDB" id="27922at2157"/>
<dbReference type="STRING" id="699431.SY89_02955"/>
<dbReference type="InterPro" id="IPR016156">
    <property type="entry name" value="FAD/NAD-linked_Rdtase_dimer_sf"/>
</dbReference>
<comment type="similarity">
    <text evidence="2">Belongs to the class-III pyridine nucleotide-disulfide oxidoreductase family.</text>
</comment>
<feature type="domain" description="Pyridine nucleotide-disulphide oxidoreductase dimerisation" evidence="7">
    <location>
        <begin position="358"/>
        <end position="460"/>
    </location>
</feature>
<evidence type="ECO:0000259" key="7">
    <source>
        <dbReference type="Pfam" id="PF02852"/>
    </source>
</evidence>
<accession>A0A0P7I5B2</accession>
<dbReference type="Gene3D" id="3.50.50.60">
    <property type="entry name" value="FAD/NAD(P)-binding domain"/>
    <property type="match status" value="2"/>
</dbReference>